<feature type="transmembrane region" description="Helical" evidence="12">
    <location>
        <begin position="357"/>
        <end position="377"/>
    </location>
</feature>
<feature type="transmembrane region" description="Helical" evidence="12">
    <location>
        <begin position="176"/>
        <end position="200"/>
    </location>
</feature>
<dbReference type="InterPro" id="IPR003439">
    <property type="entry name" value="ABC_transporter-like_ATP-bd"/>
</dbReference>
<organism evidence="15 16">
    <name type="scientific">Trichoderma harzianum</name>
    <name type="common">Hypocrea lixii</name>
    <dbReference type="NCBI Taxonomy" id="5544"/>
    <lineage>
        <taxon>Eukaryota</taxon>
        <taxon>Fungi</taxon>
        <taxon>Dikarya</taxon>
        <taxon>Ascomycota</taxon>
        <taxon>Pezizomycotina</taxon>
        <taxon>Sordariomycetes</taxon>
        <taxon>Hypocreomycetidae</taxon>
        <taxon>Hypocreales</taxon>
        <taxon>Hypocreaceae</taxon>
        <taxon>Trichoderma</taxon>
    </lineage>
</organism>
<evidence type="ECO:0000256" key="7">
    <source>
        <dbReference type="ARBA" id="ARBA00022840"/>
    </source>
</evidence>
<dbReference type="PROSITE" id="PS50929">
    <property type="entry name" value="ABC_TM1F"/>
    <property type="match status" value="2"/>
</dbReference>
<keyword evidence="3" id="KW-0813">Transport</keyword>
<dbReference type="OrthoDB" id="6500128at2759"/>
<evidence type="ECO:0000256" key="9">
    <source>
        <dbReference type="ARBA" id="ARBA00023136"/>
    </source>
</evidence>
<feature type="transmembrane region" description="Helical" evidence="12">
    <location>
        <begin position="780"/>
        <end position="802"/>
    </location>
</feature>
<dbReference type="InterPro" id="IPR027417">
    <property type="entry name" value="P-loop_NTPase"/>
</dbReference>
<dbReference type="InterPro" id="IPR036640">
    <property type="entry name" value="ABC1_TM_sf"/>
</dbReference>
<dbReference type="PANTHER" id="PTHR43394">
    <property type="entry name" value="ATP-DEPENDENT PERMEASE MDL1, MITOCHONDRIAL"/>
    <property type="match status" value="1"/>
</dbReference>
<evidence type="ECO:0000256" key="11">
    <source>
        <dbReference type="SAM" id="MobiDB-lite"/>
    </source>
</evidence>
<keyword evidence="7" id="KW-0067">ATP-binding</keyword>
<dbReference type="CDD" id="cd18577">
    <property type="entry name" value="ABC_6TM_Pgp_ABCB1_D1_like"/>
    <property type="match status" value="1"/>
</dbReference>
<evidence type="ECO:0000256" key="2">
    <source>
        <dbReference type="ARBA" id="ARBA00007577"/>
    </source>
</evidence>
<dbReference type="Gene3D" id="1.20.1560.10">
    <property type="entry name" value="ABC transporter type 1, transmembrane domain"/>
    <property type="match status" value="1"/>
</dbReference>
<comment type="subcellular location">
    <subcellularLocation>
        <location evidence="1">Cell membrane</location>
        <topology evidence="1">Multi-pass membrane protein</topology>
    </subcellularLocation>
</comment>
<dbReference type="GO" id="GO:0016887">
    <property type="term" value="F:ATP hydrolysis activity"/>
    <property type="evidence" value="ECO:0007669"/>
    <property type="project" value="InterPro"/>
</dbReference>
<feature type="transmembrane region" description="Helical" evidence="12">
    <location>
        <begin position="278"/>
        <end position="299"/>
    </location>
</feature>
<keyword evidence="8 12" id="KW-1133">Transmembrane helix</keyword>
<evidence type="ECO:0000256" key="10">
    <source>
        <dbReference type="ARBA" id="ARBA00023180"/>
    </source>
</evidence>
<dbReference type="Pfam" id="PF00664">
    <property type="entry name" value="ABC_membrane"/>
    <property type="match status" value="2"/>
</dbReference>
<dbReference type="FunFam" id="3.40.50.300:FF:000251">
    <property type="entry name" value="ABC transporter B family member 19"/>
    <property type="match status" value="1"/>
</dbReference>
<dbReference type="InterPro" id="IPR003593">
    <property type="entry name" value="AAA+_ATPase"/>
</dbReference>
<feature type="region of interest" description="Disordered" evidence="11">
    <location>
        <begin position="1"/>
        <end position="85"/>
    </location>
</feature>
<dbReference type="SUPFAM" id="SSF52540">
    <property type="entry name" value="P-loop containing nucleoside triphosphate hydrolases"/>
    <property type="match status" value="2"/>
</dbReference>
<dbReference type="CDD" id="cd18578">
    <property type="entry name" value="ABC_6TM_Pgp_ABCB1_D2_like"/>
    <property type="match status" value="1"/>
</dbReference>
<dbReference type="InterPro" id="IPR011527">
    <property type="entry name" value="ABC1_TM_dom"/>
</dbReference>
<keyword evidence="4" id="KW-1003">Cell membrane</keyword>
<evidence type="ECO:0000256" key="1">
    <source>
        <dbReference type="ARBA" id="ARBA00004651"/>
    </source>
</evidence>
<evidence type="ECO:0000259" key="14">
    <source>
        <dbReference type="PROSITE" id="PS50929"/>
    </source>
</evidence>
<dbReference type="Pfam" id="PF00005">
    <property type="entry name" value="ABC_tran"/>
    <property type="match status" value="2"/>
</dbReference>
<dbReference type="FunFam" id="3.40.50.300:FF:000302">
    <property type="entry name" value="ATP-binding cassette subfamily B member 5"/>
    <property type="match status" value="1"/>
</dbReference>
<dbReference type="SUPFAM" id="SSF90123">
    <property type="entry name" value="ABC transporter transmembrane region"/>
    <property type="match status" value="2"/>
</dbReference>
<evidence type="ECO:0000256" key="12">
    <source>
        <dbReference type="SAM" id="Phobius"/>
    </source>
</evidence>
<feature type="domain" description="ABC transporter" evidence="13">
    <location>
        <begin position="1108"/>
        <end position="1346"/>
    </location>
</feature>
<feature type="transmembrane region" description="Helical" evidence="12">
    <location>
        <begin position="121"/>
        <end position="144"/>
    </location>
</feature>
<feature type="transmembrane region" description="Helical" evidence="12">
    <location>
        <begin position="898"/>
        <end position="924"/>
    </location>
</feature>
<dbReference type="PROSITE" id="PS50893">
    <property type="entry name" value="ABC_TRANSPORTER_2"/>
    <property type="match status" value="2"/>
</dbReference>
<feature type="transmembrane region" description="Helical" evidence="12">
    <location>
        <begin position="930"/>
        <end position="950"/>
    </location>
</feature>
<dbReference type="GO" id="GO:0090374">
    <property type="term" value="P:oligopeptide export from mitochondrion"/>
    <property type="evidence" value="ECO:0007669"/>
    <property type="project" value="TreeGrafter"/>
</dbReference>
<feature type="domain" description="ABC transmembrane type-1" evidence="14">
    <location>
        <begin position="784"/>
        <end position="1073"/>
    </location>
</feature>
<feature type="transmembrane region" description="Helical" evidence="12">
    <location>
        <begin position="827"/>
        <end position="852"/>
    </location>
</feature>
<gene>
    <name evidence="15" type="ORF">THAR02_02572</name>
</gene>
<dbReference type="Proteomes" id="UP000034112">
    <property type="component" value="Unassembled WGS sequence"/>
</dbReference>
<keyword evidence="9 12" id="KW-0472">Membrane</keyword>
<dbReference type="InterPro" id="IPR017871">
    <property type="entry name" value="ABC_transporter-like_CS"/>
</dbReference>
<dbReference type="CDD" id="cd03249">
    <property type="entry name" value="ABC_MTABC3_MDL1_MDL2"/>
    <property type="match status" value="2"/>
</dbReference>
<dbReference type="EMBL" id="JOKZ01000052">
    <property type="protein sequence ID" value="KKP05306.1"/>
    <property type="molecule type" value="Genomic_DNA"/>
</dbReference>
<dbReference type="PANTHER" id="PTHR43394:SF1">
    <property type="entry name" value="ATP-BINDING CASSETTE SUB-FAMILY B MEMBER 10, MITOCHONDRIAL"/>
    <property type="match status" value="1"/>
</dbReference>
<feature type="transmembrane region" description="Helical" evidence="12">
    <location>
        <begin position="252"/>
        <end position="272"/>
    </location>
</feature>
<protein>
    <submittedName>
        <fullName evidence="15">Multidrug resistance protein 1</fullName>
    </submittedName>
</protein>
<evidence type="ECO:0000256" key="6">
    <source>
        <dbReference type="ARBA" id="ARBA00022741"/>
    </source>
</evidence>
<comment type="caution">
    <text evidence="15">The sequence shown here is derived from an EMBL/GenBank/DDBJ whole genome shotgun (WGS) entry which is preliminary data.</text>
</comment>
<evidence type="ECO:0000313" key="16">
    <source>
        <dbReference type="Proteomes" id="UP000034112"/>
    </source>
</evidence>
<dbReference type="Gene3D" id="3.40.50.300">
    <property type="entry name" value="P-loop containing nucleotide triphosphate hydrolases"/>
    <property type="match status" value="2"/>
</dbReference>
<accession>A0A0F9XKE9</accession>
<feature type="compositionally biased region" description="Basic and acidic residues" evidence="11">
    <location>
        <begin position="41"/>
        <end position="63"/>
    </location>
</feature>
<dbReference type="FunFam" id="1.20.1560.10:FF:000102">
    <property type="entry name" value="ABC multidrug transporter Mdr1"/>
    <property type="match status" value="1"/>
</dbReference>
<feature type="transmembrane region" description="Helical" evidence="12">
    <location>
        <begin position="1013"/>
        <end position="1033"/>
    </location>
</feature>
<dbReference type="PROSITE" id="PS00211">
    <property type="entry name" value="ABC_TRANSPORTER_1"/>
    <property type="match status" value="2"/>
</dbReference>
<dbReference type="OMA" id="GMGSVMC"/>
<comment type="similarity">
    <text evidence="2">Belongs to the ABC transporter superfamily. ABCB family. Multidrug resistance exporter (TC 3.A.1.201) subfamily.</text>
</comment>
<dbReference type="GO" id="GO:0005524">
    <property type="term" value="F:ATP binding"/>
    <property type="evidence" value="ECO:0007669"/>
    <property type="project" value="UniProtKB-KW"/>
</dbReference>
<feature type="transmembrane region" description="Helical" evidence="12">
    <location>
        <begin position="1045"/>
        <end position="1068"/>
    </location>
</feature>
<name>A0A0F9XKE9_TRIHA</name>
<keyword evidence="5 12" id="KW-0812">Transmembrane</keyword>
<dbReference type="GO" id="GO:0005743">
    <property type="term" value="C:mitochondrial inner membrane"/>
    <property type="evidence" value="ECO:0007669"/>
    <property type="project" value="TreeGrafter"/>
</dbReference>
<evidence type="ECO:0000256" key="5">
    <source>
        <dbReference type="ARBA" id="ARBA00022692"/>
    </source>
</evidence>
<sequence length="1353" mass="149387">MAAEASGKRNKNIGTGYASEDSQRSGGTSISNETIGNDAQEVQKVDFSHKEVLVSHKTQESRIRVPYNPENSRHTEPEDEQDPYGHLPPHQAKILKRQVVTPEVQQGIKVIYCYIKRNDAIIIAVSSIFAVASGATMPLMNIVFGQLQNSFQGYSNGRDGDQSLTYGDFTNQITKFVLYFIYLAIGQFVASFVCTVGFIYTGEHITAKIREHYLASCLRQNIAFFDNLGAGEVTTRITAETSLIQDGISEKVSLTIAAIATFITAYVVGFIMYWKLTLILSCCLFALFLTTSIGSSFMLKNNKVSLDAYAQGGSLAEEVISSIRNAIAFGTQDRLARKYGEYLDKGAKYGYQMQKSMACMSATMWLILYLTYALAFWQGSSYVLDEVIPLSKLLIVVFSIIVGSFSLVNVMPHIQAFTTAIAAVGNIANTINRPSPIDPMKDEGERLDYVKGNLYFKNVQHIYPSRPEIIVMENVSLKIPAGKTTALVGASGSGKSTFIGLIERFYEPVGGTIYFDGHDISQLNLRWLRQQVALVSQEPTLFSTSIYQNIRYGLIGTKFEYETEQKQRQLIIEASKKANVHEFVMRLPEGYKTNVGEKGFLLSGGQKQRIAIARAIVSDPKILLLDEATSALDTKSESAVQAALEVAAAGRTTIIIAHRLSTIKDAHNIVVMSHGRIIEQGTHIELINSKGHYFDLVSAQDILGTDALTINTQEQLDKKEQRLIDEIPTDFGSDIKMHHVESPTTEASQTATSNHERRNSYSLWTLIALIKSFNDPEWKIMISGLVFSIICGATYPVMSVFFAKEISTLSQPINDQNRSALKRNSDFWSAMLLMIAVVQFIAYALQGAAFGFCSEKLIRRVRERAFRTILRQDVAFFDKDENTSGSLTAFLSTETTHVAGLSGVTLGTLTMMMATLVIGVVMSLAVGWKLSLVCLSATPVLLACGFYRFWILAQFQQRSKAEYAASASFASEAVSSMRTVASLTREVGVLNEYREALRTQRCRSLVSVIKSSVLYAASQSLIFLCLALGFWYGGTLIGKGGYSEFQFFLCLTTVIFGSQSAGTIFSFAPNMSNAHRAATELKTLFDRQPIIDTWSAEGERLEKVEGKIELRQVYFRYPERPEQLVLRGLNLFIQPGQYIALVGSSGCGKSTTVSLLERFYDPTAGEIYIDGKDISTLNIADYRSFISLVSQEPTLYQGTIKDNITLGSPCGDVSDEAVEFACREANIYDFIISLPDGFNTVVGSKGVLLSGGQKQRIAIARALIRDPKILLLDEATSALDSESEQLVQAALDNAAKGRTTIAVAHRLSTIQRADRIYVFDMGRIIEEGTHADLMKKNGRYAELVNLQSLTSEA</sequence>
<dbReference type="GO" id="GO:0015421">
    <property type="term" value="F:ABC-type oligopeptide transporter activity"/>
    <property type="evidence" value="ECO:0007669"/>
    <property type="project" value="TreeGrafter"/>
</dbReference>
<dbReference type="SMART" id="SM00382">
    <property type="entry name" value="AAA"/>
    <property type="match status" value="2"/>
</dbReference>
<evidence type="ECO:0000256" key="8">
    <source>
        <dbReference type="ARBA" id="ARBA00022989"/>
    </source>
</evidence>
<dbReference type="InterPro" id="IPR039421">
    <property type="entry name" value="Type_1_exporter"/>
</dbReference>
<feature type="transmembrane region" description="Helical" evidence="12">
    <location>
        <begin position="389"/>
        <end position="408"/>
    </location>
</feature>
<evidence type="ECO:0000313" key="15">
    <source>
        <dbReference type="EMBL" id="KKP05306.1"/>
    </source>
</evidence>
<evidence type="ECO:0000259" key="13">
    <source>
        <dbReference type="PROSITE" id="PS50893"/>
    </source>
</evidence>
<evidence type="ECO:0000256" key="3">
    <source>
        <dbReference type="ARBA" id="ARBA00022448"/>
    </source>
</evidence>
<feature type="domain" description="ABC transporter" evidence="13">
    <location>
        <begin position="454"/>
        <end position="699"/>
    </location>
</feature>
<keyword evidence="10" id="KW-0325">Glycoprotein</keyword>
<proteinExistence type="inferred from homology"/>
<feature type="compositionally biased region" description="Polar residues" evidence="11">
    <location>
        <begin position="24"/>
        <end position="37"/>
    </location>
</feature>
<feature type="domain" description="ABC transmembrane type-1" evidence="14">
    <location>
        <begin position="124"/>
        <end position="419"/>
    </location>
</feature>
<keyword evidence="6" id="KW-0547">Nucleotide-binding</keyword>
<dbReference type="FunFam" id="1.20.1560.10:FF:000009">
    <property type="entry name" value="ABC transporter B family member 1"/>
    <property type="match status" value="1"/>
</dbReference>
<evidence type="ECO:0000256" key="4">
    <source>
        <dbReference type="ARBA" id="ARBA00022475"/>
    </source>
</evidence>
<dbReference type="GO" id="GO:0005886">
    <property type="term" value="C:plasma membrane"/>
    <property type="evidence" value="ECO:0007669"/>
    <property type="project" value="UniProtKB-SubCell"/>
</dbReference>
<reference evidence="16" key="1">
    <citation type="journal article" date="2015" name="Genome Announc.">
        <title>Draft whole-genome sequence of the biocontrol agent Trichoderma harzianum T6776.</title>
        <authorList>
            <person name="Baroncelli R."/>
            <person name="Piaggeschi G."/>
            <person name="Fiorini L."/>
            <person name="Bertolini E."/>
            <person name="Zapparata A."/>
            <person name="Pe M.E."/>
            <person name="Sarrocco S."/>
            <person name="Vannacci G."/>
        </authorList>
    </citation>
    <scope>NUCLEOTIDE SEQUENCE [LARGE SCALE GENOMIC DNA]</scope>
    <source>
        <strain evidence="16">T6776</strain>
    </source>
</reference>